<reference evidence="3 4" key="1">
    <citation type="submission" date="2019-04" db="EMBL/GenBank/DDBJ databases">
        <authorList>
            <person name="Hwang J.C."/>
        </authorList>
    </citation>
    <scope>NUCLEOTIDE SEQUENCE [LARGE SCALE GENOMIC DNA]</scope>
    <source>
        <strain evidence="3 4">IMCC35001</strain>
    </source>
</reference>
<name>A0A4U1B718_9GAMM</name>
<keyword evidence="4" id="KW-1185">Reference proteome</keyword>
<dbReference type="AlphaFoldDB" id="A0A4U1B718"/>
<comment type="similarity">
    <text evidence="1">Belongs to the 4-hydroxybenzoyl-CoA thioesterase family.</text>
</comment>
<dbReference type="SUPFAM" id="SSF54637">
    <property type="entry name" value="Thioesterase/thiol ester dehydrase-isomerase"/>
    <property type="match status" value="1"/>
</dbReference>
<dbReference type="Gene3D" id="3.10.129.10">
    <property type="entry name" value="Hotdog Thioesterase"/>
    <property type="match status" value="1"/>
</dbReference>
<gene>
    <name evidence="3" type="ORF">FCL40_17965</name>
</gene>
<sequence length="141" mass="16114">MHRKGVAMHTITLSPRFSETDALGHINNTVVPVWFEEARTPIFRCFVPSLDHREWNLILAGFKIDYLLPTYYGQDVVITTGVNQIGNSSLKIWHQASQGDKVVARAEVAMVHYDYGEEKPVRIPDEIRQALSPLRGDRPWD</sequence>
<evidence type="ECO:0000313" key="4">
    <source>
        <dbReference type="Proteomes" id="UP000305674"/>
    </source>
</evidence>
<dbReference type="InterPro" id="IPR029069">
    <property type="entry name" value="HotDog_dom_sf"/>
</dbReference>
<dbReference type="Pfam" id="PF13279">
    <property type="entry name" value="4HBT_2"/>
    <property type="match status" value="1"/>
</dbReference>
<dbReference type="GO" id="GO:0047617">
    <property type="term" value="F:fatty acyl-CoA hydrolase activity"/>
    <property type="evidence" value="ECO:0007669"/>
    <property type="project" value="TreeGrafter"/>
</dbReference>
<accession>A0A4U1B718</accession>
<protein>
    <submittedName>
        <fullName evidence="3">Acyl-CoA thioesterase</fullName>
    </submittedName>
</protein>
<evidence type="ECO:0000313" key="3">
    <source>
        <dbReference type="EMBL" id="TKB46227.1"/>
    </source>
</evidence>
<dbReference type="PANTHER" id="PTHR31793:SF27">
    <property type="entry name" value="NOVEL THIOESTERASE SUPERFAMILY DOMAIN AND SAPOSIN A-TYPE DOMAIN CONTAINING PROTEIN (0610012H03RIK)"/>
    <property type="match status" value="1"/>
</dbReference>
<dbReference type="EMBL" id="SWCI01000022">
    <property type="protein sequence ID" value="TKB46227.1"/>
    <property type="molecule type" value="Genomic_DNA"/>
</dbReference>
<dbReference type="CDD" id="cd00586">
    <property type="entry name" value="4HBT"/>
    <property type="match status" value="1"/>
</dbReference>
<evidence type="ECO:0000256" key="2">
    <source>
        <dbReference type="ARBA" id="ARBA00022801"/>
    </source>
</evidence>
<dbReference type="InterPro" id="IPR050563">
    <property type="entry name" value="4-hydroxybenzoyl-CoA_TE"/>
</dbReference>
<organism evidence="3 4">
    <name type="scientific">Ferrimonas sediminicola</name>
    <dbReference type="NCBI Taxonomy" id="2569538"/>
    <lineage>
        <taxon>Bacteria</taxon>
        <taxon>Pseudomonadati</taxon>
        <taxon>Pseudomonadota</taxon>
        <taxon>Gammaproteobacteria</taxon>
        <taxon>Alteromonadales</taxon>
        <taxon>Ferrimonadaceae</taxon>
        <taxon>Ferrimonas</taxon>
    </lineage>
</organism>
<dbReference type="OrthoDB" id="9799036at2"/>
<dbReference type="Proteomes" id="UP000305674">
    <property type="component" value="Unassembled WGS sequence"/>
</dbReference>
<proteinExistence type="inferred from homology"/>
<keyword evidence="2" id="KW-0378">Hydrolase</keyword>
<comment type="caution">
    <text evidence="3">The sequence shown here is derived from an EMBL/GenBank/DDBJ whole genome shotgun (WGS) entry which is preliminary data.</text>
</comment>
<evidence type="ECO:0000256" key="1">
    <source>
        <dbReference type="ARBA" id="ARBA00005953"/>
    </source>
</evidence>
<dbReference type="PANTHER" id="PTHR31793">
    <property type="entry name" value="4-HYDROXYBENZOYL-COA THIOESTERASE FAMILY MEMBER"/>
    <property type="match status" value="1"/>
</dbReference>